<dbReference type="InterPro" id="IPR000847">
    <property type="entry name" value="LysR_HTH_N"/>
</dbReference>
<name>A0A9X2XSD9_9BACT</name>
<evidence type="ECO:0000256" key="2">
    <source>
        <dbReference type="ARBA" id="ARBA00023015"/>
    </source>
</evidence>
<evidence type="ECO:0000259" key="5">
    <source>
        <dbReference type="PROSITE" id="PS50931"/>
    </source>
</evidence>
<dbReference type="InterPro" id="IPR036388">
    <property type="entry name" value="WH-like_DNA-bd_sf"/>
</dbReference>
<dbReference type="SUPFAM" id="SSF53850">
    <property type="entry name" value="Periplasmic binding protein-like II"/>
    <property type="match status" value="1"/>
</dbReference>
<dbReference type="PANTHER" id="PTHR30126:SF25">
    <property type="entry name" value="HTH-TYPE TRANSCRIPTIONAL REGULATOR METR"/>
    <property type="match status" value="1"/>
</dbReference>
<dbReference type="PROSITE" id="PS50931">
    <property type="entry name" value="HTH_LYSR"/>
    <property type="match status" value="1"/>
</dbReference>
<evidence type="ECO:0000256" key="3">
    <source>
        <dbReference type="ARBA" id="ARBA00023125"/>
    </source>
</evidence>
<dbReference type="Pfam" id="PF03466">
    <property type="entry name" value="LysR_substrate"/>
    <property type="match status" value="1"/>
</dbReference>
<keyword evidence="4" id="KW-0804">Transcription</keyword>
<dbReference type="GO" id="GO:0000976">
    <property type="term" value="F:transcription cis-regulatory region binding"/>
    <property type="evidence" value="ECO:0007669"/>
    <property type="project" value="TreeGrafter"/>
</dbReference>
<comment type="caution">
    <text evidence="6">The sequence shown here is derived from an EMBL/GenBank/DDBJ whole genome shotgun (WGS) entry which is preliminary data.</text>
</comment>
<dbReference type="Gene3D" id="1.10.10.10">
    <property type="entry name" value="Winged helix-like DNA-binding domain superfamily/Winged helix DNA-binding domain"/>
    <property type="match status" value="1"/>
</dbReference>
<feature type="domain" description="HTH lysR-type" evidence="5">
    <location>
        <begin position="1"/>
        <end position="58"/>
    </location>
</feature>
<organism evidence="6 7">
    <name type="scientific">Paraflavisolibacter caeni</name>
    <dbReference type="NCBI Taxonomy" id="2982496"/>
    <lineage>
        <taxon>Bacteria</taxon>
        <taxon>Pseudomonadati</taxon>
        <taxon>Bacteroidota</taxon>
        <taxon>Chitinophagia</taxon>
        <taxon>Chitinophagales</taxon>
        <taxon>Chitinophagaceae</taxon>
        <taxon>Paraflavisolibacter</taxon>
    </lineage>
</organism>
<accession>A0A9X2XSD9</accession>
<gene>
    <name evidence="6" type="ORF">OCK74_01680</name>
</gene>
<dbReference type="RefSeq" id="WP_279295245.1">
    <property type="nucleotide sequence ID" value="NZ_JAOTIF010000001.1"/>
</dbReference>
<reference evidence="6" key="2">
    <citation type="submission" date="2023-04" db="EMBL/GenBank/DDBJ databases">
        <title>Paracnuella aquatica gen. nov., sp. nov., a member of the family Chitinophagaceae isolated from a hot spring.</title>
        <authorList>
            <person name="Wang C."/>
        </authorList>
    </citation>
    <scope>NUCLEOTIDE SEQUENCE</scope>
    <source>
        <strain evidence="6">LB-8</strain>
    </source>
</reference>
<dbReference type="Proteomes" id="UP001155483">
    <property type="component" value="Unassembled WGS sequence"/>
</dbReference>
<keyword evidence="7" id="KW-1185">Reference proteome</keyword>
<dbReference type="Pfam" id="PF00126">
    <property type="entry name" value="HTH_1"/>
    <property type="match status" value="1"/>
</dbReference>
<dbReference type="Gene3D" id="3.40.190.10">
    <property type="entry name" value="Periplasmic binding protein-like II"/>
    <property type="match status" value="2"/>
</dbReference>
<dbReference type="InterPro" id="IPR005119">
    <property type="entry name" value="LysR_subst-bd"/>
</dbReference>
<evidence type="ECO:0000313" key="7">
    <source>
        <dbReference type="Proteomes" id="UP001155483"/>
    </source>
</evidence>
<keyword evidence="3" id="KW-0238">DNA-binding</keyword>
<evidence type="ECO:0000256" key="1">
    <source>
        <dbReference type="ARBA" id="ARBA00009437"/>
    </source>
</evidence>
<protein>
    <submittedName>
        <fullName evidence="6">LysR family transcriptional regulator</fullName>
    </submittedName>
</protein>
<dbReference type="AlphaFoldDB" id="A0A9X2XSD9"/>
<dbReference type="SUPFAM" id="SSF46785">
    <property type="entry name" value="Winged helix' DNA-binding domain"/>
    <property type="match status" value="1"/>
</dbReference>
<keyword evidence="2" id="KW-0805">Transcription regulation</keyword>
<proteinExistence type="inferred from homology"/>
<dbReference type="InterPro" id="IPR036390">
    <property type="entry name" value="WH_DNA-bd_sf"/>
</dbReference>
<dbReference type="PANTHER" id="PTHR30126">
    <property type="entry name" value="HTH-TYPE TRANSCRIPTIONAL REGULATOR"/>
    <property type="match status" value="1"/>
</dbReference>
<sequence length="304" mass="35403">MELRHLKMIQEVARTKSLTKAAENLYLSQSALSHQLREIEDHFQAQLFIRQNKQMLLTKEGEVVLLSSQRILDEVERTTRQIRLMTEKDCGDIRLSTECYTSYPWLSGFLRAFQALYPKVDIHIKAEATRHALANLLENKIDVGIFEDNKNKNLVYTPLFSDELFAIVSPGHPWTKRKWIEIEAFQQESYIMYNIPLEESRMYNLIFQNGKPVKLYQVMLTEAILEMVKAGIGVTVQPQWVAARYLKSKELNAVKITRRGLKRTWYAGVLKNKTIPSYMASFINQLSKHMKLSEENKVQVYLAN</sequence>
<reference evidence="6" key="1">
    <citation type="submission" date="2022-09" db="EMBL/GenBank/DDBJ databases">
        <authorList>
            <person name="Yuan C."/>
            <person name="Ke Z."/>
        </authorList>
    </citation>
    <scope>NUCLEOTIDE SEQUENCE</scope>
    <source>
        <strain evidence="6">LB-8</strain>
    </source>
</reference>
<dbReference type="GO" id="GO:0003700">
    <property type="term" value="F:DNA-binding transcription factor activity"/>
    <property type="evidence" value="ECO:0007669"/>
    <property type="project" value="InterPro"/>
</dbReference>
<dbReference type="CDD" id="cd05466">
    <property type="entry name" value="PBP2_LTTR_substrate"/>
    <property type="match status" value="1"/>
</dbReference>
<evidence type="ECO:0000256" key="4">
    <source>
        <dbReference type="ARBA" id="ARBA00023163"/>
    </source>
</evidence>
<dbReference type="EMBL" id="JAOTIF010000001">
    <property type="protein sequence ID" value="MCU7547800.1"/>
    <property type="molecule type" value="Genomic_DNA"/>
</dbReference>
<evidence type="ECO:0000313" key="6">
    <source>
        <dbReference type="EMBL" id="MCU7547800.1"/>
    </source>
</evidence>
<dbReference type="PRINTS" id="PR00039">
    <property type="entry name" value="HTHLYSR"/>
</dbReference>
<dbReference type="FunFam" id="1.10.10.10:FF:000001">
    <property type="entry name" value="LysR family transcriptional regulator"/>
    <property type="match status" value="1"/>
</dbReference>
<comment type="similarity">
    <text evidence="1">Belongs to the LysR transcriptional regulatory family.</text>
</comment>